<comment type="caution">
    <text evidence="1">The sequence shown here is derived from an EMBL/GenBank/DDBJ whole genome shotgun (WGS) entry which is preliminary data.</text>
</comment>
<dbReference type="AlphaFoldDB" id="A0ABD2WWN5"/>
<keyword evidence="2" id="KW-1185">Reference proteome</keyword>
<sequence>MREQYCPCVPTTEARYYKSRATAGLCLFDAVRSDVDGLNFALLAVANFSSKFASPLQAHDAIVNNIFVRAPRSGVVRDKKIRRNPRVRADRSKRLIRACVQCTYAFRRADVCHRESADASSWSQSSCSGSSYS</sequence>
<name>A0ABD2WWN5_9HYME</name>
<proteinExistence type="predicted"/>
<protein>
    <submittedName>
        <fullName evidence="1">Uncharacterized protein</fullName>
    </submittedName>
</protein>
<evidence type="ECO:0000313" key="2">
    <source>
        <dbReference type="Proteomes" id="UP001627154"/>
    </source>
</evidence>
<organism evidence="1 2">
    <name type="scientific">Trichogramma kaykai</name>
    <dbReference type="NCBI Taxonomy" id="54128"/>
    <lineage>
        <taxon>Eukaryota</taxon>
        <taxon>Metazoa</taxon>
        <taxon>Ecdysozoa</taxon>
        <taxon>Arthropoda</taxon>
        <taxon>Hexapoda</taxon>
        <taxon>Insecta</taxon>
        <taxon>Pterygota</taxon>
        <taxon>Neoptera</taxon>
        <taxon>Endopterygota</taxon>
        <taxon>Hymenoptera</taxon>
        <taxon>Apocrita</taxon>
        <taxon>Proctotrupomorpha</taxon>
        <taxon>Chalcidoidea</taxon>
        <taxon>Trichogrammatidae</taxon>
        <taxon>Trichogramma</taxon>
    </lineage>
</organism>
<evidence type="ECO:0000313" key="1">
    <source>
        <dbReference type="EMBL" id="KAL3397426.1"/>
    </source>
</evidence>
<dbReference type="EMBL" id="JBJJXI010000064">
    <property type="protein sequence ID" value="KAL3397426.1"/>
    <property type="molecule type" value="Genomic_DNA"/>
</dbReference>
<accession>A0ABD2WWN5</accession>
<gene>
    <name evidence="1" type="ORF">TKK_008768</name>
</gene>
<dbReference type="Proteomes" id="UP001627154">
    <property type="component" value="Unassembled WGS sequence"/>
</dbReference>
<reference evidence="1 2" key="1">
    <citation type="journal article" date="2024" name="bioRxiv">
        <title>A reference genome for Trichogramma kaykai: A tiny desert-dwelling parasitoid wasp with competing sex-ratio distorters.</title>
        <authorList>
            <person name="Culotta J."/>
            <person name="Lindsey A.R."/>
        </authorList>
    </citation>
    <scope>NUCLEOTIDE SEQUENCE [LARGE SCALE GENOMIC DNA]</scope>
    <source>
        <strain evidence="1 2">KSX58</strain>
    </source>
</reference>